<feature type="domain" description="Retroviral polymerase SH3-like" evidence="2">
    <location>
        <begin position="26"/>
        <end position="87"/>
    </location>
</feature>
<evidence type="ECO:0000313" key="4">
    <source>
        <dbReference type="Proteomes" id="UP001454036"/>
    </source>
</evidence>
<gene>
    <name evidence="3" type="ORF">LIER_06197</name>
</gene>
<comment type="caution">
    <text evidence="3">The sequence shown here is derived from an EMBL/GenBank/DDBJ whole genome shotgun (WGS) entry which is preliminary data.</text>
</comment>
<dbReference type="Proteomes" id="UP001454036">
    <property type="component" value="Unassembled WGS sequence"/>
</dbReference>
<organism evidence="3 4">
    <name type="scientific">Lithospermum erythrorhizon</name>
    <name type="common">Purple gromwell</name>
    <name type="synonym">Lithospermum officinale var. erythrorhizon</name>
    <dbReference type="NCBI Taxonomy" id="34254"/>
    <lineage>
        <taxon>Eukaryota</taxon>
        <taxon>Viridiplantae</taxon>
        <taxon>Streptophyta</taxon>
        <taxon>Embryophyta</taxon>
        <taxon>Tracheophyta</taxon>
        <taxon>Spermatophyta</taxon>
        <taxon>Magnoliopsida</taxon>
        <taxon>eudicotyledons</taxon>
        <taxon>Gunneridae</taxon>
        <taxon>Pentapetalae</taxon>
        <taxon>asterids</taxon>
        <taxon>lamiids</taxon>
        <taxon>Boraginales</taxon>
        <taxon>Boraginaceae</taxon>
        <taxon>Boraginoideae</taxon>
        <taxon>Lithospermeae</taxon>
        <taxon>Lithospermum</taxon>
    </lineage>
</organism>
<sequence length="171" mass="19644">MLGWKSPFEIIFSKPPEITQLRVFGCLCYMTNTTPHKKKFEPRIFSVVFLGYPSSRKGFKVYCMTMHKIVISRDVIFHETLFPYHQSFPRHKYCPIDQTLQEKNNDCLPLVPIDHDLVCSEIHSESPIPMSIEDSLHLDQASFSLTDTSSDHESIGESAKSPIIVPPCQNR</sequence>
<protein>
    <recommendedName>
        <fullName evidence="2">Retroviral polymerase SH3-like domain-containing protein</fullName>
    </recommendedName>
</protein>
<proteinExistence type="predicted"/>
<dbReference type="AlphaFoldDB" id="A0AAV3P3N5"/>
<evidence type="ECO:0000259" key="2">
    <source>
        <dbReference type="Pfam" id="PF25597"/>
    </source>
</evidence>
<feature type="region of interest" description="Disordered" evidence="1">
    <location>
        <begin position="149"/>
        <end position="171"/>
    </location>
</feature>
<dbReference type="Pfam" id="PF25597">
    <property type="entry name" value="SH3_retrovirus"/>
    <property type="match status" value="1"/>
</dbReference>
<accession>A0AAV3P3N5</accession>
<keyword evidence="4" id="KW-1185">Reference proteome</keyword>
<dbReference type="EMBL" id="BAABME010000890">
    <property type="protein sequence ID" value="GAA0146184.1"/>
    <property type="molecule type" value="Genomic_DNA"/>
</dbReference>
<dbReference type="InterPro" id="IPR057670">
    <property type="entry name" value="SH3_retrovirus"/>
</dbReference>
<reference evidence="3 4" key="1">
    <citation type="submission" date="2024-01" db="EMBL/GenBank/DDBJ databases">
        <title>The complete chloroplast genome sequence of Lithospermum erythrorhizon: insights into the phylogenetic relationship among Boraginaceae species and the maternal lineages of purple gromwells.</title>
        <authorList>
            <person name="Okada T."/>
            <person name="Watanabe K."/>
        </authorList>
    </citation>
    <scope>NUCLEOTIDE SEQUENCE [LARGE SCALE GENOMIC DNA]</scope>
</reference>
<name>A0AAV3P3N5_LITER</name>
<evidence type="ECO:0000256" key="1">
    <source>
        <dbReference type="SAM" id="MobiDB-lite"/>
    </source>
</evidence>
<evidence type="ECO:0000313" key="3">
    <source>
        <dbReference type="EMBL" id="GAA0146184.1"/>
    </source>
</evidence>